<accession>A0ABQ6I154</accession>
<dbReference type="SUPFAM" id="SSF53613">
    <property type="entry name" value="Ribokinase-like"/>
    <property type="match status" value="1"/>
</dbReference>
<dbReference type="PANTHER" id="PTHR43320:SF2">
    <property type="entry name" value="2-DEHYDRO-3-DEOXYGLUCONOKINASE_2-DEHYDRO-3-DEOXYGALACTONOKINASE"/>
    <property type="match status" value="1"/>
</dbReference>
<dbReference type="InterPro" id="IPR029056">
    <property type="entry name" value="Ribokinase-like"/>
</dbReference>
<reference evidence="6" key="1">
    <citation type="journal article" date="2019" name="Int. J. Syst. Evol. Microbiol.">
        <title>The Global Catalogue of Microorganisms (GCM) 10K type strain sequencing project: providing services to taxonomists for standard genome sequencing and annotation.</title>
        <authorList>
            <consortium name="The Broad Institute Genomics Platform"/>
            <consortium name="The Broad Institute Genome Sequencing Center for Infectious Disease"/>
            <person name="Wu L."/>
            <person name="Ma J."/>
        </authorList>
    </citation>
    <scope>NUCLEOTIDE SEQUENCE [LARGE SCALE GENOMIC DNA]</scope>
    <source>
        <strain evidence="6">NBRC 106348</strain>
    </source>
</reference>
<dbReference type="CDD" id="cd01166">
    <property type="entry name" value="KdgK"/>
    <property type="match status" value="1"/>
</dbReference>
<dbReference type="GO" id="GO:0016301">
    <property type="term" value="F:kinase activity"/>
    <property type="evidence" value="ECO:0007669"/>
    <property type="project" value="UniProtKB-KW"/>
</dbReference>
<dbReference type="PROSITE" id="PS00584">
    <property type="entry name" value="PFKB_KINASES_2"/>
    <property type="match status" value="1"/>
</dbReference>
<dbReference type="PANTHER" id="PTHR43320">
    <property type="entry name" value="SUGAR KINASE"/>
    <property type="match status" value="1"/>
</dbReference>
<feature type="domain" description="Carbohydrate kinase PfkB" evidence="4">
    <location>
        <begin position="35"/>
        <end position="299"/>
    </location>
</feature>
<keyword evidence="2" id="KW-0808">Transferase</keyword>
<sequence length="320" mass="33021">MSHVDLLVAGEALLALLAPGGTDPARSTVLHPHVVGAEVNAAAAVAALGHRVAWTGVVGHDSAGRRICEHLRGRGVDVGLVRTDPTHPTGLLVRDSTPTRPVQVDYHRAGSAATGWNIADASRAAGTCPRVLLISGITPMLSASTRAATAALVSACRDDGTTIVFDPNVRLTLGLPDRWRRVVRPLLRAAHVVLASERELELLTESSADRATDDLLAGDAHTVVVRSADATSRAVSATGTIRQDPFPVTAVDPVGAGDAFAGGYVSALLEGLAPAACLSRAAVLGALAVTVAGDQDACPDRDQLRVVEQAWSNGDLEAAR</sequence>
<evidence type="ECO:0000256" key="3">
    <source>
        <dbReference type="ARBA" id="ARBA00022777"/>
    </source>
</evidence>
<comment type="similarity">
    <text evidence="1">Belongs to the carbohydrate kinase PfkB family.</text>
</comment>
<name>A0ABQ6I154_9MICO</name>
<comment type="caution">
    <text evidence="5">The sequence shown here is derived from an EMBL/GenBank/DDBJ whole genome shotgun (WGS) entry which is preliminary data.</text>
</comment>
<organism evidence="5 6">
    <name type="scientific">Luteimicrobium album</name>
    <dbReference type="NCBI Taxonomy" id="1054550"/>
    <lineage>
        <taxon>Bacteria</taxon>
        <taxon>Bacillati</taxon>
        <taxon>Actinomycetota</taxon>
        <taxon>Actinomycetes</taxon>
        <taxon>Micrococcales</taxon>
        <taxon>Luteimicrobium</taxon>
    </lineage>
</organism>
<dbReference type="RefSeq" id="WP_284294967.1">
    <property type="nucleotide sequence ID" value="NZ_BSUK01000001.1"/>
</dbReference>
<gene>
    <name evidence="5" type="ORF">GCM10025864_14370</name>
</gene>
<protein>
    <submittedName>
        <fullName evidence="5">Sugar kinase</fullName>
    </submittedName>
</protein>
<dbReference type="InterPro" id="IPR002173">
    <property type="entry name" value="Carboh/pur_kinase_PfkB_CS"/>
</dbReference>
<evidence type="ECO:0000313" key="6">
    <source>
        <dbReference type="Proteomes" id="UP001157091"/>
    </source>
</evidence>
<evidence type="ECO:0000256" key="1">
    <source>
        <dbReference type="ARBA" id="ARBA00010688"/>
    </source>
</evidence>
<proteinExistence type="inferred from homology"/>
<evidence type="ECO:0000313" key="5">
    <source>
        <dbReference type="EMBL" id="GMA23678.1"/>
    </source>
</evidence>
<dbReference type="InterPro" id="IPR011611">
    <property type="entry name" value="PfkB_dom"/>
</dbReference>
<keyword evidence="3 5" id="KW-0418">Kinase</keyword>
<evidence type="ECO:0000259" key="4">
    <source>
        <dbReference type="Pfam" id="PF00294"/>
    </source>
</evidence>
<dbReference type="Proteomes" id="UP001157091">
    <property type="component" value="Unassembled WGS sequence"/>
</dbReference>
<dbReference type="EMBL" id="BSUK01000001">
    <property type="protein sequence ID" value="GMA23678.1"/>
    <property type="molecule type" value="Genomic_DNA"/>
</dbReference>
<dbReference type="InterPro" id="IPR052700">
    <property type="entry name" value="Carb_kinase_PfkB-like"/>
</dbReference>
<dbReference type="Gene3D" id="3.40.1190.20">
    <property type="match status" value="1"/>
</dbReference>
<keyword evidence="6" id="KW-1185">Reference proteome</keyword>
<dbReference type="Pfam" id="PF00294">
    <property type="entry name" value="PfkB"/>
    <property type="match status" value="1"/>
</dbReference>
<evidence type="ECO:0000256" key="2">
    <source>
        <dbReference type="ARBA" id="ARBA00022679"/>
    </source>
</evidence>